<dbReference type="OrthoDB" id="10602028at2759"/>
<evidence type="ECO:0000313" key="3">
    <source>
        <dbReference type="Proteomes" id="UP000224006"/>
    </source>
</evidence>
<dbReference type="EMBL" id="NWUJ01000013">
    <property type="protein sequence ID" value="PFH31913.1"/>
    <property type="molecule type" value="Genomic_DNA"/>
</dbReference>
<organism evidence="2 3">
    <name type="scientific">Besnoitia besnoiti</name>
    <name type="common">Apicomplexan protozoan</name>
    <dbReference type="NCBI Taxonomy" id="94643"/>
    <lineage>
        <taxon>Eukaryota</taxon>
        <taxon>Sar</taxon>
        <taxon>Alveolata</taxon>
        <taxon>Apicomplexa</taxon>
        <taxon>Conoidasida</taxon>
        <taxon>Coccidia</taxon>
        <taxon>Eucoccidiorida</taxon>
        <taxon>Eimeriorina</taxon>
        <taxon>Sarcocystidae</taxon>
        <taxon>Besnoitia</taxon>
    </lineage>
</organism>
<gene>
    <name evidence="2" type="ORF">BESB_024050</name>
</gene>
<dbReference type="RefSeq" id="XP_029215922.1">
    <property type="nucleotide sequence ID" value="XM_029361107.1"/>
</dbReference>
<name>A0A2A9M8A5_BESBE</name>
<feature type="region of interest" description="Disordered" evidence="1">
    <location>
        <begin position="163"/>
        <end position="240"/>
    </location>
</feature>
<dbReference type="AlphaFoldDB" id="A0A2A9M8A5"/>
<feature type="compositionally biased region" description="Low complexity" evidence="1">
    <location>
        <begin position="176"/>
        <end position="240"/>
    </location>
</feature>
<dbReference type="VEuPathDB" id="ToxoDB:BESB_024050"/>
<evidence type="ECO:0000256" key="1">
    <source>
        <dbReference type="SAM" id="MobiDB-lite"/>
    </source>
</evidence>
<evidence type="ECO:0000313" key="2">
    <source>
        <dbReference type="EMBL" id="PFH31913.1"/>
    </source>
</evidence>
<dbReference type="GeneID" id="40307465"/>
<proteinExistence type="predicted"/>
<protein>
    <submittedName>
        <fullName evidence="2">Uncharacterized protein</fullName>
    </submittedName>
</protein>
<dbReference type="KEGG" id="bbes:BESB_024050"/>
<dbReference type="STRING" id="94643.A0A2A9M8A5"/>
<sequence>MPTGFVSASGAHAELMRLGVQSKSLAQQLFDAYDPDPPEHAAKSISKPEGAEEYSSRMLELFDSLLSRSMEYDEDSGPAEDFLRRVADARNSGISAEEVLENLLYEIEQLLDAEAGIEESTNQNDIDIVKKLFVKKGKKTMLFRALDTFWMFVRTYKVAPGLTTTTTRRPPHTTRPRTTTSRPTTTRTTTRRTTTIRTTTTSTSTTRTTTTRTSTTSTTTTRTLTTSSTGTETSGTATTTSTASIDNTIFSTLRPLSTPAMIPGGTAEISVFLDVAARVLLNDICASDHSACTEQLEDSFHQAVHEESRESDFSRSRLAIGLMTPRRRGVVVVIYILEDDDLRFSSVLQKVLEDVPRCRSVDSSLAICRTPIGATFSRRRITPTVTSIRMIP</sequence>
<reference evidence="2 3" key="1">
    <citation type="submission" date="2017-09" db="EMBL/GenBank/DDBJ databases">
        <title>Genome sequencing of Besnoitia besnoiti strain Bb-Ger1.</title>
        <authorList>
            <person name="Schares G."/>
            <person name="Venepally P."/>
            <person name="Lorenzi H.A."/>
        </authorList>
    </citation>
    <scope>NUCLEOTIDE SEQUENCE [LARGE SCALE GENOMIC DNA]</scope>
    <source>
        <strain evidence="2 3">Bb-Ger1</strain>
    </source>
</reference>
<accession>A0A2A9M8A5</accession>
<comment type="caution">
    <text evidence="2">The sequence shown here is derived from an EMBL/GenBank/DDBJ whole genome shotgun (WGS) entry which is preliminary data.</text>
</comment>
<keyword evidence="3" id="KW-1185">Reference proteome</keyword>
<dbReference type="Proteomes" id="UP000224006">
    <property type="component" value="Chromosome XII"/>
</dbReference>